<gene>
    <name evidence="9" type="ORF">GGQ61_000041</name>
</gene>
<dbReference type="EMBL" id="JACIDK010000001">
    <property type="protein sequence ID" value="MBB3889344.1"/>
    <property type="molecule type" value="Genomic_DNA"/>
</dbReference>
<dbReference type="EC" id="2.7.13.3" evidence="2"/>
<dbReference type="InterPro" id="IPR005467">
    <property type="entry name" value="His_kinase_dom"/>
</dbReference>
<keyword evidence="7" id="KW-0067">ATP-binding</keyword>
<dbReference type="Pfam" id="PF07568">
    <property type="entry name" value="HisKA_2"/>
    <property type="match status" value="1"/>
</dbReference>
<dbReference type="Pfam" id="PF13581">
    <property type="entry name" value="HATPase_c_2"/>
    <property type="match status" value="1"/>
</dbReference>
<dbReference type="SMART" id="SM00387">
    <property type="entry name" value="HATPase_c"/>
    <property type="match status" value="1"/>
</dbReference>
<keyword evidence="3" id="KW-0597">Phosphoprotein</keyword>
<organism evidence="9 10">
    <name type="scientific">Phenylobacterium haematophilum</name>
    <dbReference type="NCBI Taxonomy" id="98513"/>
    <lineage>
        <taxon>Bacteria</taxon>
        <taxon>Pseudomonadati</taxon>
        <taxon>Pseudomonadota</taxon>
        <taxon>Alphaproteobacteria</taxon>
        <taxon>Caulobacterales</taxon>
        <taxon>Caulobacteraceae</taxon>
        <taxon>Phenylobacterium</taxon>
    </lineage>
</organism>
<dbReference type="PANTHER" id="PTHR41523">
    <property type="entry name" value="TWO-COMPONENT SYSTEM SENSOR PROTEIN"/>
    <property type="match status" value="1"/>
</dbReference>
<comment type="caution">
    <text evidence="9">The sequence shown here is derived from an EMBL/GenBank/DDBJ whole genome shotgun (WGS) entry which is preliminary data.</text>
</comment>
<accession>A0A839ZTN3</accession>
<evidence type="ECO:0000256" key="3">
    <source>
        <dbReference type="ARBA" id="ARBA00022553"/>
    </source>
</evidence>
<dbReference type="CDD" id="cd16936">
    <property type="entry name" value="HATPase_RsbW-like"/>
    <property type="match status" value="1"/>
</dbReference>
<dbReference type="PROSITE" id="PS50109">
    <property type="entry name" value="HIS_KIN"/>
    <property type="match status" value="1"/>
</dbReference>
<evidence type="ECO:0000256" key="7">
    <source>
        <dbReference type="ARBA" id="ARBA00022840"/>
    </source>
</evidence>
<evidence type="ECO:0000256" key="6">
    <source>
        <dbReference type="ARBA" id="ARBA00022777"/>
    </source>
</evidence>
<feature type="domain" description="Histidine kinase" evidence="8">
    <location>
        <begin position="16"/>
        <end position="213"/>
    </location>
</feature>
<dbReference type="InterPro" id="IPR011495">
    <property type="entry name" value="Sig_transdc_His_kin_sub2_dim/P"/>
</dbReference>
<dbReference type="Proteomes" id="UP000530564">
    <property type="component" value="Unassembled WGS sequence"/>
</dbReference>
<reference evidence="9 10" key="1">
    <citation type="submission" date="2020-08" db="EMBL/GenBank/DDBJ databases">
        <title>Genomic Encyclopedia of Type Strains, Phase IV (KMG-IV): sequencing the most valuable type-strain genomes for metagenomic binning, comparative biology and taxonomic classification.</title>
        <authorList>
            <person name="Goeker M."/>
        </authorList>
    </citation>
    <scope>NUCLEOTIDE SEQUENCE [LARGE SCALE GENOMIC DNA]</scope>
    <source>
        <strain evidence="9 10">DSM 21793</strain>
    </source>
</reference>
<proteinExistence type="predicted"/>
<dbReference type="GO" id="GO:0004673">
    <property type="term" value="F:protein histidine kinase activity"/>
    <property type="evidence" value="ECO:0007669"/>
    <property type="project" value="UniProtKB-EC"/>
</dbReference>
<dbReference type="InterPro" id="IPR003594">
    <property type="entry name" value="HATPase_dom"/>
</dbReference>
<evidence type="ECO:0000313" key="10">
    <source>
        <dbReference type="Proteomes" id="UP000530564"/>
    </source>
</evidence>
<dbReference type="SUPFAM" id="SSF55874">
    <property type="entry name" value="ATPase domain of HSP90 chaperone/DNA topoisomerase II/histidine kinase"/>
    <property type="match status" value="1"/>
</dbReference>
<evidence type="ECO:0000256" key="2">
    <source>
        <dbReference type="ARBA" id="ARBA00012438"/>
    </source>
</evidence>
<name>A0A839ZTN3_9CAUL</name>
<evidence type="ECO:0000256" key="1">
    <source>
        <dbReference type="ARBA" id="ARBA00000085"/>
    </source>
</evidence>
<dbReference type="InterPro" id="IPR036890">
    <property type="entry name" value="HATPase_C_sf"/>
</dbReference>
<keyword evidence="5" id="KW-0547">Nucleotide-binding</keyword>
<evidence type="ECO:0000256" key="4">
    <source>
        <dbReference type="ARBA" id="ARBA00022679"/>
    </source>
</evidence>
<dbReference type="PANTHER" id="PTHR41523:SF8">
    <property type="entry name" value="ETHYLENE RESPONSE SENSOR PROTEIN"/>
    <property type="match status" value="1"/>
</dbReference>
<dbReference type="GO" id="GO:0005524">
    <property type="term" value="F:ATP binding"/>
    <property type="evidence" value="ECO:0007669"/>
    <property type="project" value="UniProtKB-KW"/>
</dbReference>
<dbReference type="PRINTS" id="PR00344">
    <property type="entry name" value="BCTRLSENSOR"/>
</dbReference>
<evidence type="ECO:0000259" key="8">
    <source>
        <dbReference type="PROSITE" id="PS50109"/>
    </source>
</evidence>
<dbReference type="InterPro" id="IPR004358">
    <property type="entry name" value="Sig_transdc_His_kin-like_C"/>
</dbReference>
<comment type="catalytic activity">
    <reaction evidence="1">
        <text>ATP + protein L-histidine = ADP + protein N-phospho-L-histidine.</text>
        <dbReference type="EC" id="2.7.13.3"/>
    </reaction>
</comment>
<dbReference type="Gene3D" id="3.30.565.10">
    <property type="entry name" value="Histidine kinase-like ATPase, C-terminal domain"/>
    <property type="match status" value="1"/>
</dbReference>
<evidence type="ECO:0000256" key="5">
    <source>
        <dbReference type="ARBA" id="ARBA00022741"/>
    </source>
</evidence>
<dbReference type="AlphaFoldDB" id="A0A839ZTN3"/>
<keyword evidence="6 9" id="KW-0418">Kinase</keyword>
<protein>
    <recommendedName>
        <fullName evidence="2">histidine kinase</fullName>
        <ecNumber evidence="2">2.7.13.3</ecNumber>
    </recommendedName>
</protein>
<keyword evidence="10" id="KW-1185">Reference proteome</keyword>
<dbReference type="RefSeq" id="WP_183769360.1">
    <property type="nucleotide sequence ID" value="NZ_JACIDK010000001.1"/>
</dbReference>
<sequence length="229" mass="24292">MTEQPTSCDDCRLWREADHRIANHLAMLAAFVRLKEIEVDRESVTPEAVHLLLETIRTQTDAVASLHRMLSAQGANATADLAHHLQATCTPLAALLAGRVEIGVECAADCRVTPDKVLPVTQIVSEAVTNAVKYAYRDGGAGRIQVLGRQDGASMVVEIADEGPGLRDGLDPRSGGGLGLRLMRALSKQLGGELEFISKRSGLVVRLTFPAGPTRGGGQSPDHSVTAGV</sequence>
<keyword evidence="4" id="KW-0808">Transferase</keyword>
<evidence type="ECO:0000313" key="9">
    <source>
        <dbReference type="EMBL" id="MBB3889344.1"/>
    </source>
</evidence>